<gene>
    <name evidence="4" type="ordered locus">Deima_1885</name>
</gene>
<accession>E8U8Z2</accession>
<dbReference type="HOGENOM" id="CLU_005391_1_0_0"/>
<dbReference type="RefSeq" id="WP_013557036.1">
    <property type="nucleotide sequence ID" value="NC_014958.1"/>
</dbReference>
<dbReference type="PANTHER" id="PTHR42991">
    <property type="entry name" value="ALDEHYDE DEHYDROGENASE"/>
    <property type="match status" value="1"/>
</dbReference>
<name>E8U8Z2_DEIML</name>
<dbReference type="GO" id="GO:0008911">
    <property type="term" value="F:lactaldehyde dehydrogenase (NAD+) activity"/>
    <property type="evidence" value="ECO:0007669"/>
    <property type="project" value="TreeGrafter"/>
</dbReference>
<dbReference type="OrthoDB" id="9762913at2"/>
<reference evidence="4 5" key="1">
    <citation type="journal article" date="2011" name="Stand. Genomic Sci.">
        <title>Complete genome sequence of Deinococcus maricopensis type strain (LB-34).</title>
        <authorList>
            <person name="Pukall R."/>
            <person name="Zeytun A."/>
            <person name="Lucas S."/>
            <person name="Lapidus A."/>
            <person name="Hammon N."/>
            <person name="Deshpande S."/>
            <person name="Nolan M."/>
            <person name="Cheng J.F."/>
            <person name="Pitluck S."/>
            <person name="Liolios K."/>
            <person name="Pagani I."/>
            <person name="Mikhailova N."/>
            <person name="Ivanova N."/>
            <person name="Mavromatis K."/>
            <person name="Pati A."/>
            <person name="Tapia R."/>
            <person name="Han C."/>
            <person name="Goodwin L."/>
            <person name="Chen A."/>
            <person name="Palaniappan K."/>
            <person name="Land M."/>
            <person name="Hauser L."/>
            <person name="Chang Y.J."/>
            <person name="Jeffries C.D."/>
            <person name="Brambilla E.M."/>
            <person name="Rohde M."/>
            <person name="Goker M."/>
            <person name="Detter J.C."/>
            <person name="Woyke T."/>
            <person name="Bristow J."/>
            <person name="Eisen J.A."/>
            <person name="Markowitz V."/>
            <person name="Hugenholtz P."/>
            <person name="Kyrpides N.C."/>
            <person name="Klenk H.P."/>
        </authorList>
    </citation>
    <scope>NUCLEOTIDE SEQUENCE [LARGE SCALE GENOMIC DNA]</scope>
    <source>
        <strain evidence="5">DSM 21211 / LMG 22137 / NRRL B-23946 / LB-34</strain>
    </source>
</reference>
<dbReference type="FunFam" id="3.40.605.10:FF:000007">
    <property type="entry name" value="NAD/NADP-dependent betaine aldehyde dehydrogenase"/>
    <property type="match status" value="1"/>
</dbReference>
<dbReference type="SUPFAM" id="SSF53720">
    <property type="entry name" value="ALDH-like"/>
    <property type="match status" value="1"/>
</dbReference>
<dbReference type="Gene3D" id="3.40.605.10">
    <property type="entry name" value="Aldehyde Dehydrogenase, Chain A, domain 1"/>
    <property type="match status" value="1"/>
</dbReference>
<dbReference type="KEGG" id="dmr:Deima_1885"/>
<keyword evidence="5" id="KW-1185">Reference proteome</keyword>
<dbReference type="STRING" id="709986.Deima_1885"/>
<evidence type="ECO:0000256" key="1">
    <source>
        <dbReference type="ARBA" id="ARBA00009986"/>
    </source>
</evidence>
<feature type="domain" description="Aldehyde dehydrogenase" evidence="3">
    <location>
        <begin position="31"/>
        <end position="481"/>
    </location>
</feature>
<evidence type="ECO:0000313" key="4">
    <source>
        <dbReference type="EMBL" id="ADV67531.1"/>
    </source>
</evidence>
<dbReference type="InterPro" id="IPR016163">
    <property type="entry name" value="Ald_DH_C"/>
</dbReference>
<dbReference type="Pfam" id="PF00171">
    <property type="entry name" value="Aldedh"/>
    <property type="match status" value="1"/>
</dbReference>
<dbReference type="InterPro" id="IPR016162">
    <property type="entry name" value="Ald_DH_N"/>
</dbReference>
<dbReference type="InterPro" id="IPR015590">
    <property type="entry name" value="Aldehyde_DH_dom"/>
</dbReference>
<evidence type="ECO:0000313" key="5">
    <source>
        <dbReference type="Proteomes" id="UP000008635"/>
    </source>
</evidence>
<dbReference type="InterPro" id="IPR051020">
    <property type="entry name" value="ALDH-related_metabolic_enz"/>
</dbReference>
<dbReference type="InterPro" id="IPR016161">
    <property type="entry name" value="Ald_DH/histidinol_DH"/>
</dbReference>
<sequence>MSSEITRQETTAAIEVVPNVIAGEAVTTGAREQVLNPYTGEVLYEVPQAGEAELRRALDAAVAAFADVRRWPAHRRASCLREASRLLRERAEDVALTIAREAGKPLKAARVEVGRSAENLAFAADAAADLAGEGLPLDASVYGEGRVGFTVRAPRGVIAAISPFNFPLNLALHKVGPALAGGNTVILKPAPQTPKTAVILARLLVEAGFPPGAISVLHGGADLGNALVTAPDVAMVSFTGSPQVGQAIARACGLKPVVLELGNNSANLVDEHADVDAAARLLAVAGFAYAGQVCIHPQRLIIHERVYEQFRATFLEAVGTLKVGDPLDDTTDVGPLINDAGAARLNAWVDEAVSFGGTLLAGGHAEGRLMPPTVLEDVPEHAQLVCNEAFGPVVVLQRVDSWTDAIDTANRSRFGLQTGVFSTYLPHVLQAVRDIEAGGVIVNDTSAFRVDQMPYGGVKDSGVGREGARAALEELTYVRSVVLR</sequence>
<organism evidence="4 5">
    <name type="scientific">Deinococcus maricopensis (strain DSM 21211 / LMG 22137 / NRRL B-23946 / LB-34)</name>
    <dbReference type="NCBI Taxonomy" id="709986"/>
    <lineage>
        <taxon>Bacteria</taxon>
        <taxon>Thermotogati</taxon>
        <taxon>Deinococcota</taxon>
        <taxon>Deinococci</taxon>
        <taxon>Deinococcales</taxon>
        <taxon>Deinococcaceae</taxon>
        <taxon>Deinococcus</taxon>
    </lineage>
</organism>
<keyword evidence="2" id="KW-0560">Oxidoreductase</keyword>
<dbReference type="PANTHER" id="PTHR42991:SF1">
    <property type="entry name" value="ALDEHYDE DEHYDROGENASE"/>
    <property type="match status" value="1"/>
</dbReference>
<evidence type="ECO:0000259" key="3">
    <source>
        <dbReference type="Pfam" id="PF00171"/>
    </source>
</evidence>
<protein>
    <submittedName>
        <fullName evidence="4">Aldehyde Dehydrogenase</fullName>
    </submittedName>
</protein>
<comment type="similarity">
    <text evidence="1">Belongs to the aldehyde dehydrogenase family.</text>
</comment>
<dbReference type="AlphaFoldDB" id="E8U8Z2"/>
<evidence type="ECO:0000256" key="2">
    <source>
        <dbReference type="ARBA" id="ARBA00023002"/>
    </source>
</evidence>
<dbReference type="EMBL" id="CP002454">
    <property type="protein sequence ID" value="ADV67531.1"/>
    <property type="molecule type" value="Genomic_DNA"/>
</dbReference>
<dbReference type="Proteomes" id="UP000008635">
    <property type="component" value="Chromosome"/>
</dbReference>
<dbReference type="eggNOG" id="COG1012">
    <property type="taxonomic scope" value="Bacteria"/>
</dbReference>
<proteinExistence type="inferred from homology"/>
<dbReference type="Gene3D" id="3.40.309.10">
    <property type="entry name" value="Aldehyde Dehydrogenase, Chain A, domain 2"/>
    <property type="match status" value="1"/>
</dbReference>
<reference evidence="5" key="2">
    <citation type="submission" date="2011-01" db="EMBL/GenBank/DDBJ databases">
        <title>The complete genome of Deinococcus maricopensis DSM 21211.</title>
        <authorList>
            <consortium name="US DOE Joint Genome Institute (JGI-PGF)"/>
            <person name="Lucas S."/>
            <person name="Copeland A."/>
            <person name="Lapidus A."/>
            <person name="Goodwin L."/>
            <person name="Pitluck S."/>
            <person name="Kyrpides N."/>
            <person name="Mavromatis K."/>
            <person name="Pagani I."/>
            <person name="Ivanova N."/>
            <person name="Ovchinnikova G."/>
            <person name="Zeytun A."/>
            <person name="Detter J.C."/>
            <person name="Han C."/>
            <person name="Land M."/>
            <person name="Hauser L."/>
            <person name="Markowitz V."/>
            <person name="Cheng J.-F."/>
            <person name="Hugenholtz P."/>
            <person name="Woyke T."/>
            <person name="Wu D."/>
            <person name="Pukall R."/>
            <person name="Gehrich-Schroeter G."/>
            <person name="Brambilla E."/>
            <person name="Klenk H.-P."/>
            <person name="Eisen J.A."/>
        </authorList>
    </citation>
    <scope>NUCLEOTIDE SEQUENCE [LARGE SCALE GENOMIC DNA]</scope>
    <source>
        <strain evidence="5">DSM 21211 / LMG 22137 / NRRL B-23946 / LB-34</strain>
    </source>
</reference>